<name>C6WBK6_ACTMD</name>
<reference evidence="1 2" key="1">
    <citation type="journal article" date="2009" name="Stand. Genomic Sci.">
        <title>Complete genome sequence of Actinosynnema mirum type strain (101).</title>
        <authorList>
            <person name="Land M."/>
            <person name="Lapidus A."/>
            <person name="Mayilraj S."/>
            <person name="Chen F."/>
            <person name="Copeland A."/>
            <person name="Del Rio T.G."/>
            <person name="Nolan M."/>
            <person name="Lucas S."/>
            <person name="Tice H."/>
            <person name="Cheng J.F."/>
            <person name="Chertkov O."/>
            <person name="Bruce D."/>
            <person name="Goodwin L."/>
            <person name="Pitluck S."/>
            <person name="Rohde M."/>
            <person name="Goker M."/>
            <person name="Pati A."/>
            <person name="Ivanova N."/>
            <person name="Mavromatis K."/>
            <person name="Chen A."/>
            <person name="Palaniappan K."/>
            <person name="Hauser L."/>
            <person name="Chang Y.J."/>
            <person name="Jeffries C.C."/>
            <person name="Brettin T."/>
            <person name="Detter J.C."/>
            <person name="Han C."/>
            <person name="Chain P."/>
            <person name="Tindall B.J."/>
            <person name="Bristow J."/>
            <person name="Eisen J.A."/>
            <person name="Markowitz V."/>
            <person name="Hugenholtz P."/>
            <person name="Kyrpides N.C."/>
            <person name="Klenk H.P."/>
        </authorList>
    </citation>
    <scope>NUCLEOTIDE SEQUENCE [LARGE SCALE GENOMIC DNA]</scope>
    <source>
        <strain evidence="2">ATCC 29888 / DSM 43827 / JCM 3225 / NBRC 14064 / NCIMB 13271 / NRRL B-12336 / IMRU 3971 / 101</strain>
    </source>
</reference>
<dbReference type="KEGG" id="ami:Amir_1625"/>
<dbReference type="AlphaFoldDB" id="C6WBK6"/>
<gene>
    <name evidence="1" type="ordered locus">Amir_1625</name>
</gene>
<dbReference type="RefSeq" id="WP_015800463.1">
    <property type="nucleotide sequence ID" value="NC_013093.1"/>
</dbReference>
<keyword evidence="2" id="KW-1185">Reference proteome</keyword>
<sequence length="79" mass="9097">MTAPARLLTGPDALRLLAEIRDAMRTALREIETLLRRGDVNAADEYLEMVLHTSGEWAHDRLLHAIAQRRGMPSWRTYR</sequence>
<dbReference type="HOGENOM" id="CLU_2598169_0_0_11"/>
<dbReference type="Proteomes" id="UP000002213">
    <property type="component" value="Chromosome"/>
</dbReference>
<evidence type="ECO:0000313" key="1">
    <source>
        <dbReference type="EMBL" id="ACU35574.1"/>
    </source>
</evidence>
<dbReference type="STRING" id="446462.Amir_1625"/>
<evidence type="ECO:0000313" key="2">
    <source>
        <dbReference type="Proteomes" id="UP000002213"/>
    </source>
</evidence>
<accession>C6WBK6</accession>
<proteinExistence type="predicted"/>
<dbReference type="EMBL" id="CP001630">
    <property type="protein sequence ID" value="ACU35574.1"/>
    <property type="molecule type" value="Genomic_DNA"/>
</dbReference>
<organism evidence="1 2">
    <name type="scientific">Actinosynnema mirum (strain ATCC 29888 / DSM 43827 / JCM 3225 / NBRC 14064 / NCIMB 13271 / NRRL B-12336 / IMRU 3971 / 101)</name>
    <dbReference type="NCBI Taxonomy" id="446462"/>
    <lineage>
        <taxon>Bacteria</taxon>
        <taxon>Bacillati</taxon>
        <taxon>Actinomycetota</taxon>
        <taxon>Actinomycetes</taxon>
        <taxon>Pseudonocardiales</taxon>
        <taxon>Pseudonocardiaceae</taxon>
        <taxon>Actinosynnema</taxon>
    </lineage>
</organism>
<protein>
    <submittedName>
        <fullName evidence="1">Uncharacterized protein</fullName>
    </submittedName>
</protein>